<evidence type="ECO:0000256" key="1">
    <source>
        <dbReference type="SAM" id="SignalP"/>
    </source>
</evidence>
<feature type="signal peptide" evidence="1">
    <location>
        <begin position="1"/>
        <end position="25"/>
    </location>
</feature>
<protein>
    <submittedName>
        <fullName evidence="2">Uncharacterized protein</fullName>
    </submittedName>
</protein>
<dbReference type="AlphaFoldDB" id="A0A2U8HLI7"/>
<reference evidence="2 3" key="1">
    <citation type="submission" date="2017-06" db="EMBL/GenBank/DDBJ databases">
        <title>Yangia sp. YSBP01 complete genome sequence.</title>
        <authorList>
            <person name="Woo J.-H."/>
            <person name="Kim H.-S."/>
        </authorList>
    </citation>
    <scope>NUCLEOTIDE SEQUENCE [LARGE SCALE GENOMIC DNA]</scope>
    <source>
        <strain evidence="2 3">YSBP01</strain>
        <plasmid evidence="2 3">unnamed5</plasmid>
    </source>
</reference>
<evidence type="ECO:0000313" key="2">
    <source>
        <dbReference type="EMBL" id="AWI86829.1"/>
    </source>
</evidence>
<geneLocation type="plasmid" evidence="2 3">
    <name>unnamed5</name>
</geneLocation>
<dbReference type="EMBL" id="CP022195">
    <property type="protein sequence ID" value="AWI86829.1"/>
    <property type="molecule type" value="Genomic_DNA"/>
</dbReference>
<gene>
    <name evidence="2" type="ORF">CEW88_23960</name>
</gene>
<sequence>MRNRASLAVILSLGVLLALSSVVSAARMAPDRETVKIEAYALLYGGSIDELCGDEAGHDHHCPLCHGLPEAPSSAHDGRHVLLEPHDAWRRCNDLHRAAQARNLRHSPRAPPVCV</sequence>
<dbReference type="Proteomes" id="UP000244915">
    <property type="component" value="Plasmid unnamed5"/>
</dbReference>
<dbReference type="RefSeq" id="WP_108970925.1">
    <property type="nucleotide sequence ID" value="NZ_CP022195.1"/>
</dbReference>
<evidence type="ECO:0000313" key="3">
    <source>
        <dbReference type="Proteomes" id="UP000244915"/>
    </source>
</evidence>
<proteinExistence type="predicted"/>
<dbReference type="OrthoDB" id="7871900at2"/>
<keyword evidence="1" id="KW-0732">Signal</keyword>
<organism evidence="2 3">
    <name type="scientific">Alloyangia pacifica</name>
    <dbReference type="NCBI Taxonomy" id="311180"/>
    <lineage>
        <taxon>Bacteria</taxon>
        <taxon>Pseudomonadati</taxon>
        <taxon>Pseudomonadota</taxon>
        <taxon>Alphaproteobacteria</taxon>
        <taxon>Rhodobacterales</taxon>
        <taxon>Roseobacteraceae</taxon>
        <taxon>Alloyangia</taxon>
    </lineage>
</organism>
<keyword evidence="2" id="KW-0614">Plasmid</keyword>
<name>A0A2U8HLI7_9RHOB</name>
<accession>A0A2U8HLI7</accession>
<dbReference type="KEGG" id="ypac:CEW88_23960"/>
<feature type="chain" id="PRO_5015913169" evidence="1">
    <location>
        <begin position="26"/>
        <end position="115"/>
    </location>
</feature>